<dbReference type="SUPFAM" id="SSF158221">
    <property type="entry name" value="YnzC-like"/>
    <property type="match status" value="1"/>
</dbReference>
<dbReference type="STRING" id="1423727.FC34_GL000489"/>
<dbReference type="HAMAP" id="MF_01103">
    <property type="entry name" value="UPF0291"/>
    <property type="match status" value="1"/>
</dbReference>
<dbReference type="EMBL" id="AYZQ01000001">
    <property type="protein sequence ID" value="KRM72779.1"/>
    <property type="molecule type" value="Genomic_DNA"/>
</dbReference>
<dbReference type="PATRIC" id="fig|1423727.3.peg.491"/>
<evidence type="ECO:0000256" key="3">
    <source>
        <dbReference type="SAM" id="MobiDB-lite"/>
    </source>
</evidence>
<accession>A0A0R2B8G7</accession>
<proteinExistence type="inferred from homology"/>
<dbReference type="PANTHER" id="PTHR37300">
    <property type="entry name" value="UPF0291 PROTEIN CBO2609/CLC_2481"/>
    <property type="match status" value="1"/>
</dbReference>
<dbReference type="Proteomes" id="UP000051672">
    <property type="component" value="Unassembled WGS sequence"/>
</dbReference>
<dbReference type="GO" id="GO:0005737">
    <property type="term" value="C:cytoplasm"/>
    <property type="evidence" value="ECO:0007669"/>
    <property type="project" value="UniProtKB-SubCell"/>
</dbReference>
<dbReference type="Pfam" id="PF05979">
    <property type="entry name" value="DUF896"/>
    <property type="match status" value="1"/>
</dbReference>
<dbReference type="AlphaFoldDB" id="A0A0R2B8G7"/>
<evidence type="ECO:0000313" key="4">
    <source>
        <dbReference type="EMBL" id="KRM72779.1"/>
    </source>
</evidence>
<name>A0A0R2B8G7_9LACO</name>
<keyword evidence="1 2" id="KW-0963">Cytoplasm</keyword>
<dbReference type="PANTHER" id="PTHR37300:SF1">
    <property type="entry name" value="UPF0291 PROTEIN YNZC"/>
    <property type="match status" value="1"/>
</dbReference>
<comment type="subcellular location">
    <subcellularLocation>
        <location evidence="2">Cytoplasm</location>
    </subcellularLocation>
</comment>
<protein>
    <recommendedName>
        <fullName evidence="2">UPF0291 protein FC34_GL000489</fullName>
    </recommendedName>
</protein>
<evidence type="ECO:0000313" key="5">
    <source>
        <dbReference type="Proteomes" id="UP000051672"/>
    </source>
</evidence>
<feature type="region of interest" description="Disordered" evidence="3">
    <location>
        <begin position="62"/>
        <end position="81"/>
    </location>
</feature>
<comment type="caution">
    <text evidence="4">The sequence shown here is derived from an EMBL/GenBank/DDBJ whole genome shotgun (WGS) entry which is preliminary data.</text>
</comment>
<dbReference type="InterPro" id="IPR009242">
    <property type="entry name" value="DUF896"/>
</dbReference>
<gene>
    <name evidence="4" type="ORF">FC34_GL000489</name>
</gene>
<keyword evidence="5" id="KW-1185">Reference proteome</keyword>
<dbReference type="RefSeq" id="WP_057893792.1">
    <property type="nucleotide sequence ID" value="NZ_AYZQ01000001.1"/>
</dbReference>
<evidence type="ECO:0000256" key="2">
    <source>
        <dbReference type="HAMAP-Rule" id="MF_01103"/>
    </source>
</evidence>
<evidence type="ECO:0000256" key="1">
    <source>
        <dbReference type="ARBA" id="ARBA00022490"/>
    </source>
</evidence>
<dbReference type="Gene3D" id="1.10.287.540">
    <property type="entry name" value="Helix hairpin bin"/>
    <property type="match status" value="1"/>
</dbReference>
<reference evidence="4 5" key="1">
    <citation type="journal article" date="2015" name="Genome Announc.">
        <title>Expanding the biotechnology potential of lactobacilli through comparative genomics of 213 strains and associated genera.</title>
        <authorList>
            <person name="Sun Z."/>
            <person name="Harris H.M."/>
            <person name="McCann A."/>
            <person name="Guo C."/>
            <person name="Argimon S."/>
            <person name="Zhang W."/>
            <person name="Yang X."/>
            <person name="Jeffery I.B."/>
            <person name="Cooney J.C."/>
            <person name="Kagawa T.F."/>
            <person name="Liu W."/>
            <person name="Song Y."/>
            <person name="Salvetti E."/>
            <person name="Wrobel A."/>
            <person name="Rasinkangas P."/>
            <person name="Parkhill J."/>
            <person name="Rea M.C."/>
            <person name="O'Sullivan O."/>
            <person name="Ritari J."/>
            <person name="Douillard F.P."/>
            <person name="Paul Ross R."/>
            <person name="Yang R."/>
            <person name="Briner A.E."/>
            <person name="Felis G.E."/>
            <person name="de Vos W.M."/>
            <person name="Barrangou R."/>
            <person name="Klaenhammer T.R."/>
            <person name="Caufield P.W."/>
            <person name="Cui Y."/>
            <person name="Zhang H."/>
            <person name="O'Toole P.W."/>
        </authorList>
    </citation>
    <scope>NUCLEOTIDE SEQUENCE [LARGE SCALE GENOMIC DNA]</scope>
    <source>
        <strain evidence="4 5">DSM 23927</strain>
    </source>
</reference>
<comment type="similarity">
    <text evidence="2">Belongs to the UPF0291 family.</text>
</comment>
<dbReference type="OrthoDB" id="390105at2"/>
<organism evidence="4 5">
    <name type="scientific">Lacticaseibacillus brantae DSM 23927</name>
    <dbReference type="NCBI Taxonomy" id="1423727"/>
    <lineage>
        <taxon>Bacteria</taxon>
        <taxon>Bacillati</taxon>
        <taxon>Bacillota</taxon>
        <taxon>Bacilli</taxon>
        <taxon>Lactobacillales</taxon>
        <taxon>Lactobacillaceae</taxon>
        <taxon>Lacticaseibacillus</taxon>
    </lineage>
</organism>
<sequence length="81" mass="9812">MAEQPKERIDRINELARKDKEFGLTDEEKAERQALREAYLKDFRAGFRQTVEQTQYFDKKGNEVTPEKLRKVQREHGWRED</sequence>